<name>A0A3M6T6B0_POCDA</name>
<gene>
    <name evidence="3" type="ORF">pdam_00000990</name>
</gene>
<dbReference type="Pfam" id="PF00069">
    <property type="entry name" value="Pkinase"/>
    <property type="match status" value="1"/>
</dbReference>
<feature type="region of interest" description="Disordered" evidence="1">
    <location>
        <begin position="178"/>
        <end position="203"/>
    </location>
</feature>
<evidence type="ECO:0000313" key="4">
    <source>
        <dbReference type="Proteomes" id="UP000275408"/>
    </source>
</evidence>
<dbReference type="GO" id="GO:0005524">
    <property type="term" value="F:ATP binding"/>
    <property type="evidence" value="ECO:0007669"/>
    <property type="project" value="InterPro"/>
</dbReference>
<dbReference type="InterPro" id="IPR000719">
    <property type="entry name" value="Prot_kinase_dom"/>
</dbReference>
<sequence>MRRKDESVEVAVKVKLNYPFIVNFYGAALIREEERLRVTLVMELCKENLMGRIFQNRDNIPSLSLTPGAARSVIRWARDIANALEFIHSQGIVHRDFKLENIMLSHEDDVRVANVSVSRGAKMTTGTMKETFYIAPEVIKSGFYDSKADIYSFGIMLWEMWYGKRALTDVEGDVRAVYGEDAERNRPTQVDQDRKKPPPTLQDLMQGCLDEEADKRPDATACRQRLTMLHQDTFPPI</sequence>
<dbReference type="InterPro" id="IPR011009">
    <property type="entry name" value="Kinase-like_dom_sf"/>
</dbReference>
<dbReference type="PIRSF" id="PIRSF000654">
    <property type="entry name" value="Integrin-linked_kinase"/>
    <property type="match status" value="1"/>
</dbReference>
<organism evidence="3 4">
    <name type="scientific">Pocillopora damicornis</name>
    <name type="common">Cauliflower coral</name>
    <name type="synonym">Millepora damicornis</name>
    <dbReference type="NCBI Taxonomy" id="46731"/>
    <lineage>
        <taxon>Eukaryota</taxon>
        <taxon>Metazoa</taxon>
        <taxon>Cnidaria</taxon>
        <taxon>Anthozoa</taxon>
        <taxon>Hexacorallia</taxon>
        <taxon>Scleractinia</taxon>
        <taxon>Astrocoeniina</taxon>
        <taxon>Pocilloporidae</taxon>
        <taxon>Pocillopora</taxon>
    </lineage>
</organism>
<dbReference type="SUPFAM" id="SSF56112">
    <property type="entry name" value="Protein kinase-like (PK-like)"/>
    <property type="match status" value="1"/>
</dbReference>
<proteinExistence type="predicted"/>
<evidence type="ECO:0000313" key="3">
    <source>
        <dbReference type="EMBL" id="RMX36848.1"/>
    </source>
</evidence>
<dbReference type="PROSITE" id="PS00108">
    <property type="entry name" value="PROTEIN_KINASE_ST"/>
    <property type="match status" value="1"/>
</dbReference>
<dbReference type="EMBL" id="RCHS01004213">
    <property type="protein sequence ID" value="RMX36848.1"/>
    <property type="molecule type" value="Genomic_DNA"/>
</dbReference>
<feature type="compositionally biased region" description="Basic and acidic residues" evidence="1">
    <location>
        <begin position="181"/>
        <end position="196"/>
    </location>
</feature>
<dbReference type="GO" id="GO:0004672">
    <property type="term" value="F:protein kinase activity"/>
    <property type="evidence" value="ECO:0007669"/>
    <property type="project" value="InterPro"/>
</dbReference>
<reference evidence="3 4" key="1">
    <citation type="journal article" date="2018" name="Sci. Rep.">
        <title>Comparative analysis of the Pocillopora damicornis genome highlights role of immune system in coral evolution.</title>
        <authorList>
            <person name="Cunning R."/>
            <person name="Bay R.A."/>
            <person name="Gillette P."/>
            <person name="Baker A.C."/>
            <person name="Traylor-Knowles N."/>
        </authorList>
    </citation>
    <scope>NUCLEOTIDE SEQUENCE [LARGE SCALE GENOMIC DNA]</scope>
    <source>
        <strain evidence="3">RSMAS</strain>
        <tissue evidence="3">Whole animal</tissue>
    </source>
</reference>
<protein>
    <recommendedName>
        <fullName evidence="2">Protein kinase domain-containing protein</fullName>
    </recommendedName>
</protein>
<dbReference type="AlphaFoldDB" id="A0A3M6T6B0"/>
<dbReference type="PANTHER" id="PTHR26392">
    <property type="entry name" value="MITOGEN-ACTIVATED PROTEIN KINASE KINASE KINASE 7-RELATED"/>
    <property type="match status" value="1"/>
</dbReference>
<dbReference type="InterPro" id="IPR008271">
    <property type="entry name" value="Ser/Thr_kinase_AS"/>
</dbReference>
<dbReference type="Gene3D" id="1.10.510.10">
    <property type="entry name" value="Transferase(Phosphotransferase) domain 1"/>
    <property type="match status" value="1"/>
</dbReference>
<evidence type="ECO:0000256" key="1">
    <source>
        <dbReference type="SAM" id="MobiDB-lite"/>
    </source>
</evidence>
<comment type="caution">
    <text evidence="3">The sequence shown here is derived from an EMBL/GenBank/DDBJ whole genome shotgun (WGS) entry which is preliminary data.</text>
</comment>
<keyword evidence="4" id="KW-1185">Reference proteome</keyword>
<feature type="domain" description="Protein kinase" evidence="2">
    <location>
        <begin position="1"/>
        <end position="229"/>
    </location>
</feature>
<dbReference type="PROSITE" id="PS50011">
    <property type="entry name" value="PROTEIN_KINASE_DOM"/>
    <property type="match status" value="1"/>
</dbReference>
<evidence type="ECO:0000259" key="2">
    <source>
        <dbReference type="PROSITE" id="PS50011"/>
    </source>
</evidence>
<accession>A0A3M6T6B0</accession>
<dbReference type="Proteomes" id="UP000275408">
    <property type="component" value="Unassembled WGS sequence"/>
</dbReference>
<dbReference type="PANTHER" id="PTHR26392:SF92">
    <property type="entry name" value="PROTEIN KINASE DOMAIN-CONTAINING PROTEIN"/>
    <property type="match status" value="1"/>
</dbReference>
<dbReference type="STRING" id="46731.A0A3M6T6B0"/>
<dbReference type="OrthoDB" id="5973467at2759"/>